<reference evidence="1 2" key="1">
    <citation type="submission" date="2024-02" db="EMBL/GenBank/DDBJ databases">
        <authorList>
            <person name="Vignale AGUSTIN F."/>
            <person name="Sosa J E."/>
            <person name="Modenutti C."/>
        </authorList>
    </citation>
    <scope>NUCLEOTIDE SEQUENCE [LARGE SCALE GENOMIC DNA]</scope>
</reference>
<feature type="non-terminal residue" evidence="1">
    <location>
        <position position="1"/>
    </location>
</feature>
<name>A0ABC8U173_9AQUA</name>
<sequence>LSCMAKLQRVNIDPPKPKPIFEGSKSFRKSVILRRRLSKMQKSLPPRPRGFS</sequence>
<comment type="caution">
    <text evidence="1">The sequence shown here is derived from an EMBL/GenBank/DDBJ whole genome shotgun (WGS) entry which is preliminary data.</text>
</comment>
<evidence type="ECO:0000313" key="2">
    <source>
        <dbReference type="Proteomes" id="UP001642360"/>
    </source>
</evidence>
<protein>
    <submittedName>
        <fullName evidence="1">Uncharacterized protein</fullName>
    </submittedName>
</protein>
<keyword evidence="2" id="KW-1185">Reference proteome</keyword>
<dbReference type="Proteomes" id="UP001642360">
    <property type="component" value="Unassembled WGS sequence"/>
</dbReference>
<organism evidence="1 2">
    <name type="scientific">Ilex paraguariensis</name>
    <name type="common">yerba mate</name>
    <dbReference type="NCBI Taxonomy" id="185542"/>
    <lineage>
        <taxon>Eukaryota</taxon>
        <taxon>Viridiplantae</taxon>
        <taxon>Streptophyta</taxon>
        <taxon>Embryophyta</taxon>
        <taxon>Tracheophyta</taxon>
        <taxon>Spermatophyta</taxon>
        <taxon>Magnoliopsida</taxon>
        <taxon>eudicotyledons</taxon>
        <taxon>Gunneridae</taxon>
        <taxon>Pentapetalae</taxon>
        <taxon>asterids</taxon>
        <taxon>campanulids</taxon>
        <taxon>Aquifoliales</taxon>
        <taxon>Aquifoliaceae</taxon>
        <taxon>Ilex</taxon>
    </lineage>
</organism>
<dbReference type="AlphaFoldDB" id="A0ABC8U173"/>
<evidence type="ECO:0000313" key="1">
    <source>
        <dbReference type="EMBL" id="CAK9175070.1"/>
    </source>
</evidence>
<dbReference type="EMBL" id="CAUOFW020006525">
    <property type="protein sequence ID" value="CAK9175070.1"/>
    <property type="molecule type" value="Genomic_DNA"/>
</dbReference>
<accession>A0ABC8U173</accession>
<gene>
    <name evidence="1" type="ORF">ILEXP_LOCUS44864</name>
</gene>
<proteinExistence type="predicted"/>